<dbReference type="SMART" id="SM00530">
    <property type="entry name" value="HTH_XRE"/>
    <property type="match status" value="1"/>
</dbReference>
<dbReference type="InterPro" id="IPR010982">
    <property type="entry name" value="Lambda_DNA-bd_dom_sf"/>
</dbReference>
<reference evidence="6" key="1">
    <citation type="submission" date="2023-12" db="EMBL/GenBank/DDBJ databases">
        <title>Novel isolates from deep terrestrial aquifers shed light on the physiology and ecology of the class Limnochordia.</title>
        <authorList>
            <person name="Karnachuk O.V."/>
            <person name="Lukina A.P."/>
            <person name="Avakyan M.R."/>
            <person name="Kadnikov V."/>
            <person name="Begmatov S."/>
            <person name="Beletsky A.V."/>
            <person name="Mardanov A.V."/>
            <person name="Ravin N.V."/>
        </authorList>
    </citation>
    <scope>NUCLEOTIDE SEQUENCE [LARGE SCALE GENOMIC DNA]</scope>
    <source>
        <strain evidence="6">LN</strain>
    </source>
</reference>
<gene>
    <name evidence="5" type="ORF">VLY81_05025</name>
</gene>
<keyword evidence="2" id="KW-0238">DNA-binding</keyword>
<dbReference type="SUPFAM" id="SSF47413">
    <property type="entry name" value="lambda repressor-like DNA-binding domains"/>
    <property type="match status" value="1"/>
</dbReference>
<dbReference type="InterPro" id="IPR001387">
    <property type="entry name" value="Cro/C1-type_HTH"/>
</dbReference>
<evidence type="ECO:0000256" key="1">
    <source>
        <dbReference type="ARBA" id="ARBA00023015"/>
    </source>
</evidence>
<evidence type="ECO:0000256" key="3">
    <source>
        <dbReference type="ARBA" id="ARBA00023163"/>
    </source>
</evidence>
<proteinExistence type="predicted"/>
<evidence type="ECO:0000256" key="2">
    <source>
        <dbReference type="ARBA" id="ARBA00023125"/>
    </source>
</evidence>
<organism evidence="5 6">
    <name type="scientific">Geochorda subterranea</name>
    <dbReference type="NCBI Taxonomy" id="3109564"/>
    <lineage>
        <taxon>Bacteria</taxon>
        <taxon>Bacillati</taxon>
        <taxon>Bacillota</taxon>
        <taxon>Limnochordia</taxon>
        <taxon>Limnochordales</taxon>
        <taxon>Geochordaceae</taxon>
        <taxon>Geochorda</taxon>
    </lineage>
</organism>
<keyword evidence="1" id="KW-0805">Transcription regulation</keyword>
<dbReference type="PROSITE" id="PS50943">
    <property type="entry name" value="HTH_CROC1"/>
    <property type="match status" value="1"/>
</dbReference>
<sequence length="137" mass="14980">MRADGAGVGRLRAVFGQRVREMRTRQGLTQQQLAQRAGMHPAYVGGIERGERNITLDGVDRLARALGVSPAELMASPREGATGGYEARWQELVYQARAPGELELALDVARFVLDRLHRMGGRRWEAAEGTGVPEGGR</sequence>
<dbReference type="PANTHER" id="PTHR46797:SF23">
    <property type="entry name" value="HTH-TYPE TRANSCRIPTIONAL REGULATOR SUTR"/>
    <property type="match status" value="1"/>
</dbReference>
<dbReference type="EMBL" id="CP141614">
    <property type="protein sequence ID" value="WRP15530.1"/>
    <property type="molecule type" value="Genomic_DNA"/>
</dbReference>
<evidence type="ECO:0000313" key="6">
    <source>
        <dbReference type="Proteomes" id="UP001333102"/>
    </source>
</evidence>
<keyword evidence="3" id="KW-0804">Transcription</keyword>
<dbReference type="Gene3D" id="1.10.260.40">
    <property type="entry name" value="lambda repressor-like DNA-binding domains"/>
    <property type="match status" value="1"/>
</dbReference>
<dbReference type="Proteomes" id="UP001333102">
    <property type="component" value="Chromosome"/>
</dbReference>
<dbReference type="PANTHER" id="PTHR46797">
    <property type="entry name" value="HTH-TYPE TRANSCRIPTIONAL REGULATOR"/>
    <property type="match status" value="1"/>
</dbReference>
<accession>A0ABZ1BSU1</accession>
<keyword evidence="6" id="KW-1185">Reference proteome</keyword>
<feature type="domain" description="HTH cro/C1-type" evidence="4">
    <location>
        <begin position="19"/>
        <end position="73"/>
    </location>
</feature>
<evidence type="ECO:0000313" key="5">
    <source>
        <dbReference type="EMBL" id="WRP15530.1"/>
    </source>
</evidence>
<evidence type="ECO:0000259" key="4">
    <source>
        <dbReference type="PROSITE" id="PS50943"/>
    </source>
</evidence>
<dbReference type="Pfam" id="PF01381">
    <property type="entry name" value="HTH_3"/>
    <property type="match status" value="1"/>
</dbReference>
<dbReference type="RefSeq" id="WP_324669938.1">
    <property type="nucleotide sequence ID" value="NZ_CP141614.1"/>
</dbReference>
<name>A0ABZ1BSU1_9FIRM</name>
<dbReference type="CDD" id="cd00093">
    <property type="entry name" value="HTH_XRE"/>
    <property type="match status" value="1"/>
</dbReference>
<protein>
    <submittedName>
        <fullName evidence="5">Helix-turn-helix transcriptional regulator</fullName>
    </submittedName>
</protein>
<dbReference type="InterPro" id="IPR050807">
    <property type="entry name" value="TransReg_Diox_bact_type"/>
</dbReference>